<dbReference type="AlphaFoldDB" id="J3NLX0"/>
<dbReference type="Pfam" id="PF00439">
    <property type="entry name" value="Bromodomain"/>
    <property type="match status" value="2"/>
</dbReference>
<proteinExistence type="predicted"/>
<feature type="region of interest" description="Disordered" evidence="3">
    <location>
        <begin position="870"/>
        <end position="951"/>
    </location>
</feature>
<dbReference type="InterPro" id="IPR027353">
    <property type="entry name" value="NET_dom"/>
</dbReference>
<feature type="region of interest" description="Disordered" evidence="3">
    <location>
        <begin position="412"/>
        <end position="513"/>
    </location>
</feature>
<dbReference type="PANTHER" id="PTHR22880:SF225">
    <property type="entry name" value="BROMODOMAIN-CONTAINING PROTEIN BET-1-RELATED"/>
    <property type="match status" value="1"/>
</dbReference>
<evidence type="ECO:0008006" key="9">
    <source>
        <dbReference type="Google" id="ProtNLM"/>
    </source>
</evidence>
<feature type="compositionally biased region" description="Basic and acidic residues" evidence="3">
    <location>
        <begin position="102"/>
        <end position="128"/>
    </location>
</feature>
<dbReference type="Gene3D" id="1.20.920.10">
    <property type="entry name" value="Bromodomain-like"/>
    <property type="match status" value="2"/>
</dbReference>
<dbReference type="eggNOG" id="KOG1474">
    <property type="taxonomic scope" value="Eukaryota"/>
</dbReference>
<evidence type="ECO:0000256" key="1">
    <source>
        <dbReference type="ARBA" id="ARBA00023117"/>
    </source>
</evidence>
<feature type="compositionally biased region" description="Polar residues" evidence="3">
    <location>
        <begin position="1"/>
        <end position="11"/>
    </location>
</feature>
<reference evidence="6" key="2">
    <citation type="submission" date="2010-07" db="EMBL/GenBank/DDBJ databases">
        <authorList>
            <consortium name="The Broad Institute Genome Sequencing Platform"/>
            <consortium name="Broad Institute Genome Sequencing Center for Infectious Disease"/>
            <person name="Ma L.-J."/>
            <person name="Dead R."/>
            <person name="Young S."/>
            <person name="Zeng Q."/>
            <person name="Koehrsen M."/>
            <person name="Alvarado L."/>
            <person name="Berlin A."/>
            <person name="Chapman S.B."/>
            <person name="Chen Z."/>
            <person name="Freedman E."/>
            <person name="Gellesch M."/>
            <person name="Goldberg J."/>
            <person name="Griggs A."/>
            <person name="Gujja S."/>
            <person name="Heilman E.R."/>
            <person name="Heiman D."/>
            <person name="Hepburn T."/>
            <person name="Howarth C."/>
            <person name="Jen D."/>
            <person name="Larson L."/>
            <person name="Mehta T."/>
            <person name="Neiman D."/>
            <person name="Pearson M."/>
            <person name="Roberts A."/>
            <person name="Saif S."/>
            <person name="Shea T."/>
            <person name="Shenoy N."/>
            <person name="Sisk P."/>
            <person name="Stolte C."/>
            <person name="Sykes S."/>
            <person name="Walk T."/>
            <person name="White J."/>
            <person name="Yandava C."/>
            <person name="Haas B."/>
            <person name="Nusbaum C."/>
            <person name="Birren B."/>
        </authorList>
    </citation>
    <scope>NUCLEOTIDE SEQUENCE</scope>
    <source>
        <strain evidence="6">R3-111a-1</strain>
    </source>
</reference>
<dbReference type="Gene3D" id="1.20.1270.220">
    <property type="match status" value="1"/>
</dbReference>
<dbReference type="GO" id="GO:0000785">
    <property type="term" value="C:chromatin"/>
    <property type="evidence" value="ECO:0007669"/>
    <property type="project" value="TreeGrafter"/>
</dbReference>
<feature type="region of interest" description="Disordered" evidence="3">
    <location>
        <begin position="633"/>
        <end position="667"/>
    </location>
</feature>
<organism evidence="6">
    <name type="scientific">Gaeumannomyces tritici (strain R3-111a-1)</name>
    <name type="common">Wheat and barley take-all root rot fungus</name>
    <name type="synonym">Gaeumannomyces graminis var. tritici</name>
    <dbReference type="NCBI Taxonomy" id="644352"/>
    <lineage>
        <taxon>Eukaryota</taxon>
        <taxon>Fungi</taxon>
        <taxon>Dikarya</taxon>
        <taxon>Ascomycota</taxon>
        <taxon>Pezizomycotina</taxon>
        <taxon>Sordariomycetes</taxon>
        <taxon>Sordariomycetidae</taxon>
        <taxon>Magnaporthales</taxon>
        <taxon>Magnaporthaceae</taxon>
        <taxon>Gaeumannomyces</taxon>
    </lineage>
</organism>
<dbReference type="InterPro" id="IPR050935">
    <property type="entry name" value="Bromo_chromatin_reader"/>
</dbReference>
<protein>
    <recommendedName>
        <fullName evidence="9">Bromodomain-containing factor 1</fullName>
    </recommendedName>
</protein>
<dbReference type="PROSITE" id="PS51525">
    <property type="entry name" value="NET"/>
    <property type="match status" value="1"/>
</dbReference>
<gene>
    <name evidence="7" type="primary">20342733</name>
    <name evidence="6" type="ORF">GGTG_02275</name>
</gene>
<dbReference type="InterPro" id="IPR018359">
    <property type="entry name" value="Bromodomain_CS"/>
</dbReference>
<reference evidence="7" key="4">
    <citation type="journal article" date="2015" name="G3 (Bethesda)">
        <title>Genome sequences of three phytopathogenic species of the Magnaporthaceae family of fungi.</title>
        <authorList>
            <person name="Okagaki L.H."/>
            <person name="Nunes C.C."/>
            <person name="Sailsbery J."/>
            <person name="Clay B."/>
            <person name="Brown D."/>
            <person name="John T."/>
            <person name="Oh Y."/>
            <person name="Young N."/>
            <person name="Fitzgerald M."/>
            <person name="Haas B.J."/>
            <person name="Zeng Q."/>
            <person name="Young S."/>
            <person name="Adiconis X."/>
            <person name="Fan L."/>
            <person name="Levin J.Z."/>
            <person name="Mitchell T.K."/>
            <person name="Okubara P.A."/>
            <person name="Farman M.L."/>
            <person name="Kohn L.M."/>
            <person name="Birren B."/>
            <person name="Ma L.-J."/>
            <person name="Dean R.A."/>
        </authorList>
    </citation>
    <scope>NUCLEOTIDE SEQUENCE</scope>
    <source>
        <strain evidence="7">R3-111a-1</strain>
    </source>
</reference>
<keyword evidence="8" id="KW-1185">Reference proteome</keyword>
<dbReference type="HOGENOM" id="CLU_001499_2_0_1"/>
<dbReference type="Pfam" id="PF17035">
    <property type="entry name" value="BET"/>
    <property type="match status" value="1"/>
</dbReference>
<dbReference type="PRINTS" id="PR00503">
    <property type="entry name" value="BROMODOMAIN"/>
</dbReference>
<evidence type="ECO:0000313" key="7">
    <source>
        <dbReference type="EnsemblFungi" id="EJT82301"/>
    </source>
</evidence>
<dbReference type="PANTHER" id="PTHR22880">
    <property type="entry name" value="FALZ-RELATED BROMODOMAIN-CONTAINING PROTEINS"/>
    <property type="match status" value="1"/>
</dbReference>
<dbReference type="PROSITE" id="PS00633">
    <property type="entry name" value="BROMODOMAIN_1"/>
    <property type="match status" value="1"/>
</dbReference>
<dbReference type="PROSITE" id="PS50014">
    <property type="entry name" value="BROMODOMAIN_2"/>
    <property type="match status" value="2"/>
</dbReference>
<feature type="compositionally biased region" description="Low complexity" evidence="3">
    <location>
        <begin position="445"/>
        <end position="459"/>
    </location>
</feature>
<dbReference type="FunCoup" id="J3NLX0">
    <property type="interactions" value="566"/>
</dbReference>
<feature type="domain" description="Bromo" evidence="4">
    <location>
        <begin position="535"/>
        <end position="607"/>
    </location>
</feature>
<feature type="domain" description="Bromo" evidence="4">
    <location>
        <begin position="318"/>
        <end position="391"/>
    </location>
</feature>
<dbReference type="GO" id="GO:0006338">
    <property type="term" value="P:chromatin remodeling"/>
    <property type="evidence" value="ECO:0007669"/>
    <property type="project" value="TreeGrafter"/>
</dbReference>
<dbReference type="GO" id="GO:0005634">
    <property type="term" value="C:nucleus"/>
    <property type="evidence" value="ECO:0007669"/>
    <property type="project" value="TreeGrafter"/>
</dbReference>
<dbReference type="Proteomes" id="UP000006039">
    <property type="component" value="Unassembled WGS sequence"/>
</dbReference>
<evidence type="ECO:0000259" key="5">
    <source>
        <dbReference type="PROSITE" id="PS51525"/>
    </source>
</evidence>
<keyword evidence="1 2" id="KW-0103">Bromodomain</keyword>
<feature type="compositionally biased region" description="Basic and acidic residues" evidence="3">
    <location>
        <begin position="895"/>
        <end position="907"/>
    </location>
</feature>
<dbReference type="RefSeq" id="XP_009218310.1">
    <property type="nucleotide sequence ID" value="XM_009220046.1"/>
</dbReference>
<evidence type="ECO:0000259" key="4">
    <source>
        <dbReference type="PROSITE" id="PS50014"/>
    </source>
</evidence>
<accession>J3NLX0</accession>
<evidence type="ECO:0000256" key="2">
    <source>
        <dbReference type="PROSITE-ProRule" id="PRU00035"/>
    </source>
</evidence>
<dbReference type="GO" id="GO:0006355">
    <property type="term" value="P:regulation of DNA-templated transcription"/>
    <property type="evidence" value="ECO:0007669"/>
    <property type="project" value="TreeGrafter"/>
</dbReference>
<dbReference type="EnsemblFungi" id="EJT82301">
    <property type="protein sequence ID" value="EJT82301"/>
    <property type="gene ID" value="GGTG_02275"/>
</dbReference>
<feature type="compositionally biased region" description="Basic and acidic residues" evidence="3">
    <location>
        <begin position="412"/>
        <end position="432"/>
    </location>
</feature>
<name>J3NLX0_GAET3</name>
<dbReference type="VEuPathDB" id="FungiDB:GGTG_02275"/>
<dbReference type="SUPFAM" id="SSF47370">
    <property type="entry name" value="Bromodomain"/>
    <property type="match status" value="2"/>
</dbReference>
<feature type="compositionally biased region" description="Acidic residues" evidence="3">
    <location>
        <begin position="652"/>
        <end position="666"/>
    </location>
</feature>
<reference evidence="7" key="5">
    <citation type="submission" date="2018-04" db="UniProtKB">
        <authorList>
            <consortium name="EnsemblFungi"/>
        </authorList>
    </citation>
    <scope>IDENTIFICATION</scope>
    <source>
        <strain evidence="7">R3-111a-1</strain>
    </source>
</reference>
<feature type="compositionally biased region" description="Low complexity" evidence="3">
    <location>
        <begin position="144"/>
        <end position="167"/>
    </location>
</feature>
<dbReference type="InterPro" id="IPR038336">
    <property type="entry name" value="NET_sf"/>
</dbReference>
<dbReference type="STRING" id="644352.J3NLX0"/>
<dbReference type="SMART" id="SM00297">
    <property type="entry name" value="BROMO"/>
    <property type="match status" value="2"/>
</dbReference>
<feature type="compositionally biased region" description="Low complexity" evidence="3">
    <location>
        <begin position="733"/>
        <end position="773"/>
    </location>
</feature>
<dbReference type="EMBL" id="GL385395">
    <property type="protein sequence ID" value="EJT82301.1"/>
    <property type="molecule type" value="Genomic_DNA"/>
</dbReference>
<feature type="domain" description="NET" evidence="5">
    <location>
        <begin position="782"/>
        <end position="864"/>
    </location>
</feature>
<dbReference type="CDD" id="cd05499">
    <property type="entry name" value="Bromo_BDF1_2_II"/>
    <property type="match status" value="1"/>
</dbReference>
<dbReference type="InterPro" id="IPR001487">
    <property type="entry name" value="Bromodomain"/>
</dbReference>
<reference evidence="6" key="3">
    <citation type="submission" date="2010-09" db="EMBL/GenBank/DDBJ databases">
        <title>Annotation of Gaeumannomyces graminis var. tritici R3-111a-1.</title>
        <authorList>
            <consortium name="The Broad Institute Genome Sequencing Platform"/>
            <person name="Ma L.-J."/>
            <person name="Dead R."/>
            <person name="Young S.K."/>
            <person name="Zeng Q."/>
            <person name="Gargeya S."/>
            <person name="Fitzgerald M."/>
            <person name="Haas B."/>
            <person name="Abouelleil A."/>
            <person name="Alvarado L."/>
            <person name="Arachchi H.M."/>
            <person name="Berlin A."/>
            <person name="Brown A."/>
            <person name="Chapman S.B."/>
            <person name="Chen Z."/>
            <person name="Dunbar C."/>
            <person name="Freedman E."/>
            <person name="Gearin G."/>
            <person name="Gellesch M."/>
            <person name="Goldberg J."/>
            <person name="Griggs A."/>
            <person name="Gujja S."/>
            <person name="Heiman D."/>
            <person name="Howarth C."/>
            <person name="Larson L."/>
            <person name="Lui A."/>
            <person name="MacDonald P.J.P."/>
            <person name="Mehta T."/>
            <person name="Montmayeur A."/>
            <person name="Murphy C."/>
            <person name="Neiman D."/>
            <person name="Pearson M."/>
            <person name="Priest M."/>
            <person name="Roberts A."/>
            <person name="Saif S."/>
            <person name="Shea T."/>
            <person name="Shenoy N."/>
            <person name="Sisk P."/>
            <person name="Stolte C."/>
            <person name="Sykes S."/>
            <person name="Yandava C."/>
            <person name="Wortman J."/>
            <person name="Nusbaum C."/>
            <person name="Birren B."/>
        </authorList>
    </citation>
    <scope>NUCLEOTIDE SEQUENCE</scope>
    <source>
        <strain evidence="6">R3-111a-1</strain>
    </source>
</reference>
<evidence type="ECO:0000256" key="3">
    <source>
        <dbReference type="SAM" id="MobiDB-lite"/>
    </source>
</evidence>
<sequence>MTSPQQSTPTLVEQKAAVKMATIPDAKREEENGVNGHVSLSPNGVKPAGAEAPPPTKATSPTAPEDAPDSATEAQKGDTIASDPPAEESANPATESAPSGASDEKDKQASEPRDEPPAPAAKPDEPRRTLFHQRKASPGRDVDATPAADPAPTAAPAESTAETVAEPKPQPPSLSDLAIESQKSAETADINMADADAPLSSSSKVSRERDEDPSDEPAAKRARTEPTEAEIEAEAPPKPEADAQASVETEPAPAPQADITSMKAGPDPMEVDDAGFGLDLIPPYPDAEPGNLMHPGADHLPIQEVSVRAIKTVLSGVKKTKAGANFKDSVAALWPTLAESYSAKVTNPMDISLMERKLRASAYATLGDFKADVKLLVTNSVAFNGAIHGVTESAVSVVENIWDRMHKAKVEEPFKTHKKDKSANIRHTERSAAAHQPRPKPTPTPAYVAPTVPAVSASPTPAPSKPAVDKALSSKAGEGSTLARRDSTKDDDRPKRPIHPPKKDLAYEAKGSKKKKLSPELRFCEDVLKELMKPKHQAINWPFLNPVDEVRDGAHGYFTMITDPMDLGTIQTKLNTGKYANAEGFRHDFNLMLDNCFIFNPAGTEVNNVGKNLQSWFNGKWVDINTYVAKASAKGPRRPSASSPGAGAKDGSDDEAPSEAEAELEAVETKEEIELKKALEALRSKLEVTKKELTECLLQEATDMAQIDIHHSIIKMLTEGVKEKEAKLKELGGNRQAAKTKSAPTKPKKSSASAASANASSAPKKPFGGASRKSGGGGGSNSSKKSGAKRPLTDVEKQAIANGINDLDEPYITTAIDIIMKDNPKNKENGDGELELEIDALSLEALHKLYDLMCKGIKGFRSKVEAKIKEETQVSAPPALNQPAAQKPRKNKPMGKGEQELKIEHLAKLKSQFRGGRQGSGSQEPPTSNEMASTAEPAQADDDSDVSSEED</sequence>
<feature type="region of interest" description="Disordered" evidence="3">
    <location>
        <begin position="728"/>
        <end position="792"/>
    </location>
</feature>
<feature type="compositionally biased region" description="Acidic residues" evidence="3">
    <location>
        <begin position="939"/>
        <end position="951"/>
    </location>
</feature>
<dbReference type="GeneID" id="20342733"/>
<dbReference type="OrthoDB" id="784962at2759"/>
<feature type="compositionally biased region" description="Basic and acidic residues" evidence="3">
    <location>
        <begin position="217"/>
        <end position="226"/>
    </location>
</feature>
<reference evidence="8" key="1">
    <citation type="submission" date="2010-07" db="EMBL/GenBank/DDBJ databases">
        <title>The genome sequence of Gaeumannomyces graminis var. tritici strain R3-111a-1.</title>
        <authorList>
            <consortium name="The Broad Institute Genome Sequencing Platform"/>
            <person name="Ma L.-J."/>
            <person name="Dead R."/>
            <person name="Young S."/>
            <person name="Zeng Q."/>
            <person name="Koehrsen M."/>
            <person name="Alvarado L."/>
            <person name="Berlin A."/>
            <person name="Chapman S.B."/>
            <person name="Chen Z."/>
            <person name="Freedman E."/>
            <person name="Gellesch M."/>
            <person name="Goldberg J."/>
            <person name="Griggs A."/>
            <person name="Gujja S."/>
            <person name="Heilman E.R."/>
            <person name="Heiman D."/>
            <person name="Hepburn T."/>
            <person name="Howarth C."/>
            <person name="Jen D."/>
            <person name="Larson L."/>
            <person name="Mehta T."/>
            <person name="Neiman D."/>
            <person name="Pearson M."/>
            <person name="Roberts A."/>
            <person name="Saif S."/>
            <person name="Shea T."/>
            <person name="Shenoy N."/>
            <person name="Sisk P."/>
            <person name="Stolte C."/>
            <person name="Sykes S."/>
            <person name="Walk T."/>
            <person name="White J."/>
            <person name="Yandava C."/>
            <person name="Haas B."/>
            <person name="Nusbaum C."/>
            <person name="Birren B."/>
        </authorList>
    </citation>
    <scope>NUCLEOTIDE SEQUENCE [LARGE SCALE GENOMIC DNA]</scope>
    <source>
        <strain evidence="8">R3-111a-1</strain>
    </source>
</reference>
<evidence type="ECO:0000313" key="8">
    <source>
        <dbReference type="Proteomes" id="UP000006039"/>
    </source>
</evidence>
<feature type="region of interest" description="Disordered" evidence="3">
    <location>
        <begin position="1"/>
        <end position="265"/>
    </location>
</feature>
<dbReference type="InterPro" id="IPR036427">
    <property type="entry name" value="Bromodomain-like_sf"/>
</dbReference>
<feature type="compositionally biased region" description="Basic and acidic residues" evidence="3">
    <location>
        <begin position="483"/>
        <end position="513"/>
    </location>
</feature>
<evidence type="ECO:0000313" key="6">
    <source>
        <dbReference type="EMBL" id="EJT82301.1"/>
    </source>
</evidence>